<dbReference type="EMBL" id="JAKUCV010004690">
    <property type="protein sequence ID" value="KAJ4834501.1"/>
    <property type="molecule type" value="Genomic_DNA"/>
</dbReference>
<evidence type="ECO:0000313" key="6">
    <source>
        <dbReference type="EMBL" id="KAJ4834501.1"/>
    </source>
</evidence>
<dbReference type="InterPro" id="IPR036388">
    <property type="entry name" value="WH-like_DNA-bd_sf"/>
</dbReference>
<organism evidence="6 7">
    <name type="scientific">Turnera subulata</name>
    <dbReference type="NCBI Taxonomy" id="218843"/>
    <lineage>
        <taxon>Eukaryota</taxon>
        <taxon>Viridiplantae</taxon>
        <taxon>Streptophyta</taxon>
        <taxon>Embryophyta</taxon>
        <taxon>Tracheophyta</taxon>
        <taxon>Spermatophyta</taxon>
        <taxon>Magnoliopsida</taxon>
        <taxon>eudicotyledons</taxon>
        <taxon>Gunneridae</taxon>
        <taxon>Pentapetalae</taxon>
        <taxon>rosids</taxon>
        <taxon>fabids</taxon>
        <taxon>Malpighiales</taxon>
        <taxon>Passifloraceae</taxon>
        <taxon>Turnera</taxon>
    </lineage>
</organism>
<dbReference type="PRINTS" id="PR00364">
    <property type="entry name" value="DISEASERSIST"/>
</dbReference>
<proteinExistence type="predicted"/>
<dbReference type="Gene3D" id="1.10.8.430">
    <property type="entry name" value="Helical domain of apoptotic protease-activating factors"/>
    <property type="match status" value="1"/>
</dbReference>
<reference evidence="6" key="2">
    <citation type="journal article" date="2023" name="Plants (Basel)">
        <title>Annotation of the Turnera subulata (Passifloraceae) Draft Genome Reveals the S-Locus Evolved after the Divergence of Turneroideae from Passifloroideae in a Stepwise Manner.</title>
        <authorList>
            <person name="Henning P.M."/>
            <person name="Roalson E.H."/>
            <person name="Mir W."/>
            <person name="McCubbin A.G."/>
            <person name="Shore J.S."/>
        </authorList>
    </citation>
    <scope>NUCLEOTIDE SEQUENCE</scope>
    <source>
        <strain evidence="6">F60SS</strain>
    </source>
</reference>
<dbReference type="AlphaFoldDB" id="A0A9Q0FQC8"/>
<protein>
    <recommendedName>
        <fullName evidence="8">NB-ARC domain-containing protein</fullName>
    </recommendedName>
</protein>
<dbReference type="Proteomes" id="UP001141552">
    <property type="component" value="Unassembled WGS sequence"/>
</dbReference>
<evidence type="ECO:0000256" key="1">
    <source>
        <dbReference type="ARBA" id="ARBA00022737"/>
    </source>
</evidence>
<evidence type="ECO:0008006" key="8">
    <source>
        <dbReference type="Google" id="ProtNLM"/>
    </source>
</evidence>
<dbReference type="PANTHER" id="PTHR23155">
    <property type="entry name" value="DISEASE RESISTANCE PROTEIN RP"/>
    <property type="match status" value="1"/>
</dbReference>
<keyword evidence="7" id="KW-1185">Reference proteome</keyword>
<dbReference type="FunFam" id="1.10.10.10:FF:000322">
    <property type="entry name" value="Probable disease resistance protein At1g63360"/>
    <property type="match status" value="1"/>
</dbReference>
<dbReference type="GO" id="GO:0098542">
    <property type="term" value="P:defense response to other organism"/>
    <property type="evidence" value="ECO:0007669"/>
    <property type="project" value="TreeGrafter"/>
</dbReference>
<dbReference type="Pfam" id="PF23598">
    <property type="entry name" value="LRR_14"/>
    <property type="match status" value="1"/>
</dbReference>
<dbReference type="InterPro" id="IPR032675">
    <property type="entry name" value="LRR_dom_sf"/>
</dbReference>
<evidence type="ECO:0000259" key="5">
    <source>
        <dbReference type="Pfam" id="PF23598"/>
    </source>
</evidence>
<dbReference type="Gene3D" id="1.10.10.10">
    <property type="entry name" value="Winged helix-like DNA-binding domain superfamily/Winged helix DNA-binding domain"/>
    <property type="match status" value="1"/>
</dbReference>
<evidence type="ECO:0000256" key="2">
    <source>
        <dbReference type="ARBA" id="ARBA00022821"/>
    </source>
</evidence>
<dbReference type="InterPro" id="IPR027417">
    <property type="entry name" value="P-loop_NTPase"/>
</dbReference>
<dbReference type="InterPro" id="IPR002182">
    <property type="entry name" value="NB-ARC"/>
</dbReference>
<name>A0A9Q0FQC8_9ROSI</name>
<dbReference type="PANTHER" id="PTHR23155:SF1205">
    <property type="entry name" value="DISEASE RESISTANCE PROTEIN RPM1"/>
    <property type="match status" value="1"/>
</dbReference>
<sequence>MGGSGKTSLIAKAYNSKSVKRHFECSAWITVSQTYSIEDLFRSLSRQFFQAAKQAVPSDLITMSYRELGEMLANYLESKTYVVVLDDVWDAQLWYKIKVALPKNSWHRCRVIITTRMEDVAANFFEVGSNIRHIKPMEENEAWTLFCMKAFPWNASICPQELEDLGKDVVKKCQGLPLAVVSLGGLFSTKRSELEWKATYNGLNWELSNNSMLQPIKSILLLSYDDLPYRLKQCFLYCCLFPEDYEIERERLARLWMAEGFIEQVKGMTPEEVADLYLKGLIGRSLLQVVETDKYGLPENVRMHDMLRELALSKSKEEKICAIYGGEQIGARPDVGVTRRLSIHANASRAEKEPWEGMTRLRSFLLFGSGSIDSTMINKFLSGFKLLRVLDLRGAPIETFPDHIVTLFNLRYLNLEKTRIKNLPESIGRLYNLETLNLRWSQVEALPNGIVDLKNLRFLLSSQLKDGTYLDFEIFGTRFPPKLNTLINLQVLSYVEANSIVVKEIRSMTQLVRLSISNIEGSYEEDLCFAIQKMHLLRRLSIKAAKEDQILCLEALKSPPPFLEKLILFGKLENIPQWFKSLQNLRHLGLLRSRLANDPLPHLEELPNLRRLELVKVYEGLHLEFKNGFSNLEWLAIDRCSNLQSITIAKGVMPGIKKLTIQACGMLTEVPRGIKYLTNLQELVLADLAEHLIKGTGVDHPYLQHIPKITYQYKTSSGWYEINLFPGFLLNPYPPFSIYS</sequence>
<dbReference type="Pfam" id="PF23559">
    <property type="entry name" value="WHD_DRP"/>
    <property type="match status" value="1"/>
</dbReference>
<dbReference type="InterPro" id="IPR058922">
    <property type="entry name" value="WHD_DRP"/>
</dbReference>
<evidence type="ECO:0000313" key="7">
    <source>
        <dbReference type="Proteomes" id="UP001141552"/>
    </source>
</evidence>
<dbReference type="InterPro" id="IPR055414">
    <property type="entry name" value="LRR_R13L4/SHOC2-like"/>
</dbReference>
<keyword evidence="1" id="KW-0677">Repeat</keyword>
<reference evidence="6" key="1">
    <citation type="submission" date="2022-02" db="EMBL/GenBank/DDBJ databases">
        <authorList>
            <person name="Henning P.M."/>
            <person name="McCubbin A.G."/>
            <person name="Shore J.S."/>
        </authorList>
    </citation>
    <scope>NUCLEOTIDE SEQUENCE</scope>
    <source>
        <strain evidence="6">F60SS</strain>
        <tissue evidence="6">Leaves</tissue>
    </source>
</reference>
<dbReference type="InterPro" id="IPR042197">
    <property type="entry name" value="Apaf_helical"/>
</dbReference>
<feature type="domain" description="NB-ARC" evidence="3">
    <location>
        <begin position="1"/>
        <end position="153"/>
    </location>
</feature>
<dbReference type="OrthoDB" id="1060944at2759"/>
<keyword evidence="2" id="KW-0611">Plant defense</keyword>
<dbReference type="SUPFAM" id="SSF52540">
    <property type="entry name" value="P-loop containing nucleoside triphosphate hydrolases"/>
    <property type="match status" value="1"/>
</dbReference>
<evidence type="ECO:0000259" key="4">
    <source>
        <dbReference type="Pfam" id="PF23559"/>
    </source>
</evidence>
<dbReference type="Pfam" id="PF00931">
    <property type="entry name" value="NB-ARC"/>
    <property type="match status" value="1"/>
</dbReference>
<comment type="caution">
    <text evidence="6">The sequence shown here is derived from an EMBL/GenBank/DDBJ whole genome shotgun (WGS) entry which is preliminary data.</text>
</comment>
<feature type="domain" description="Disease resistance protein winged helix" evidence="4">
    <location>
        <begin position="240"/>
        <end position="311"/>
    </location>
</feature>
<dbReference type="SUPFAM" id="SSF52058">
    <property type="entry name" value="L domain-like"/>
    <property type="match status" value="1"/>
</dbReference>
<feature type="domain" description="Disease resistance R13L4/SHOC-2-like LRR" evidence="5">
    <location>
        <begin position="361"/>
        <end position="682"/>
    </location>
</feature>
<accession>A0A9Q0FQC8</accession>
<dbReference type="Gene3D" id="3.40.50.300">
    <property type="entry name" value="P-loop containing nucleotide triphosphate hydrolases"/>
    <property type="match status" value="1"/>
</dbReference>
<dbReference type="Gene3D" id="3.80.10.10">
    <property type="entry name" value="Ribonuclease Inhibitor"/>
    <property type="match status" value="1"/>
</dbReference>
<dbReference type="GO" id="GO:0043531">
    <property type="term" value="F:ADP binding"/>
    <property type="evidence" value="ECO:0007669"/>
    <property type="project" value="InterPro"/>
</dbReference>
<gene>
    <name evidence="6" type="ORF">Tsubulata_030349</name>
</gene>
<evidence type="ECO:0000259" key="3">
    <source>
        <dbReference type="Pfam" id="PF00931"/>
    </source>
</evidence>
<dbReference type="InterPro" id="IPR044974">
    <property type="entry name" value="Disease_R_plants"/>
</dbReference>